<dbReference type="InterPro" id="IPR011545">
    <property type="entry name" value="DEAD/DEAH_box_helicase_dom"/>
</dbReference>
<feature type="compositionally biased region" description="Low complexity" evidence="6">
    <location>
        <begin position="794"/>
        <end position="814"/>
    </location>
</feature>
<dbReference type="GO" id="GO:0005737">
    <property type="term" value="C:cytoplasm"/>
    <property type="evidence" value="ECO:0007669"/>
    <property type="project" value="TreeGrafter"/>
</dbReference>
<feature type="domain" description="Helicase ATP-binding" evidence="7">
    <location>
        <begin position="38"/>
        <end position="214"/>
    </location>
</feature>
<dbReference type="PROSITE" id="PS51192">
    <property type="entry name" value="HELICASE_ATP_BIND_1"/>
    <property type="match status" value="1"/>
</dbReference>
<dbReference type="SMART" id="SM00490">
    <property type="entry name" value="HELICc"/>
    <property type="match status" value="1"/>
</dbReference>
<keyword evidence="3" id="KW-0067">ATP-binding</keyword>
<evidence type="ECO:0000256" key="1">
    <source>
        <dbReference type="ARBA" id="ARBA00005446"/>
    </source>
</evidence>
<evidence type="ECO:0000259" key="7">
    <source>
        <dbReference type="PROSITE" id="PS51192"/>
    </source>
</evidence>
<evidence type="ECO:0000259" key="8">
    <source>
        <dbReference type="PROSITE" id="PS51194"/>
    </source>
</evidence>
<feature type="region of interest" description="Disordered" evidence="6">
    <location>
        <begin position="375"/>
        <end position="434"/>
    </location>
</feature>
<dbReference type="GO" id="GO:0043138">
    <property type="term" value="F:3'-5' DNA helicase activity"/>
    <property type="evidence" value="ECO:0007669"/>
    <property type="project" value="UniProtKB-EC"/>
</dbReference>
<evidence type="ECO:0000256" key="6">
    <source>
        <dbReference type="SAM" id="MobiDB-lite"/>
    </source>
</evidence>
<dbReference type="InterPro" id="IPR001650">
    <property type="entry name" value="Helicase_C-like"/>
</dbReference>
<dbReference type="EMBL" id="JANIEX010001727">
    <property type="protein sequence ID" value="KAJ3555014.1"/>
    <property type="molecule type" value="Genomic_DNA"/>
</dbReference>
<name>A0AAD5VIN9_9AGAR</name>
<reference evidence="9" key="1">
    <citation type="submission" date="2022-07" db="EMBL/GenBank/DDBJ databases">
        <title>Genome Sequence of Leucocoprinus birnbaumii.</title>
        <authorList>
            <person name="Buettner E."/>
        </authorList>
    </citation>
    <scope>NUCLEOTIDE SEQUENCE</scope>
    <source>
        <strain evidence="9">VT141</strain>
    </source>
</reference>
<dbReference type="SUPFAM" id="SSF52540">
    <property type="entry name" value="P-loop containing nucleoside triphosphate hydrolases"/>
    <property type="match status" value="2"/>
</dbReference>
<dbReference type="GO" id="GO:0005524">
    <property type="term" value="F:ATP binding"/>
    <property type="evidence" value="ECO:0007669"/>
    <property type="project" value="UniProtKB-KW"/>
</dbReference>
<gene>
    <name evidence="9" type="ORF">NP233_g12306</name>
</gene>
<dbReference type="InterPro" id="IPR014001">
    <property type="entry name" value="Helicase_ATP-bd"/>
</dbReference>
<evidence type="ECO:0000313" key="10">
    <source>
        <dbReference type="Proteomes" id="UP001213000"/>
    </source>
</evidence>
<comment type="caution">
    <text evidence="9">The sequence shown here is derived from an EMBL/GenBank/DDBJ whole genome shotgun (WGS) entry which is preliminary data.</text>
</comment>
<feature type="region of interest" description="Disordered" evidence="6">
    <location>
        <begin position="753"/>
        <end position="775"/>
    </location>
</feature>
<feature type="region of interest" description="Disordered" evidence="6">
    <location>
        <begin position="656"/>
        <end position="676"/>
    </location>
</feature>
<dbReference type="GO" id="GO:0005694">
    <property type="term" value="C:chromosome"/>
    <property type="evidence" value="ECO:0007669"/>
    <property type="project" value="TreeGrafter"/>
</dbReference>
<comment type="catalytic activity">
    <reaction evidence="4">
        <text>Couples ATP hydrolysis with the unwinding of duplex DNA by translocating in the 3'-5' direction.</text>
        <dbReference type="EC" id="5.6.2.4"/>
    </reaction>
</comment>
<dbReference type="Pfam" id="PF00271">
    <property type="entry name" value="Helicase_C"/>
    <property type="match status" value="1"/>
</dbReference>
<dbReference type="SMART" id="SM00487">
    <property type="entry name" value="DEXDc"/>
    <property type="match status" value="1"/>
</dbReference>
<dbReference type="Gene3D" id="3.40.50.300">
    <property type="entry name" value="P-loop containing nucleotide triphosphate hydrolases"/>
    <property type="match status" value="2"/>
</dbReference>
<feature type="compositionally biased region" description="Basic residues" evidence="6">
    <location>
        <begin position="380"/>
        <end position="389"/>
    </location>
</feature>
<dbReference type="AlphaFoldDB" id="A0AAD5VIN9"/>
<dbReference type="Proteomes" id="UP001213000">
    <property type="component" value="Unassembled WGS sequence"/>
</dbReference>
<dbReference type="InterPro" id="IPR027417">
    <property type="entry name" value="P-loop_NTPase"/>
</dbReference>
<comment type="similarity">
    <text evidence="1">Belongs to the helicase family. RecQ subfamily.</text>
</comment>
<dbReference type="GO" id="GO:0000724">
    <property type="term" value="P:double-strand break repair via homologous recombination"/>
    <property type="evidence" value="ECO:0007669"/>
    <property type="project" value="TreeGrafter"/>
</dbReference>
<evidence type="ECO:0000256" key="4">
    <source>
        <dbReference type="ARBA" id="ARBA00034617"/>
    </source>
</evidence>
<evidence type="ECO:0000256" key="3">
    <source>
        <dbReference type="ARBA" id="ARBA00022840"/>
    </source>
</evidence>
<dbReference type="GO" id="GO:0003676">
    <property type="term" value="F:nucleic acid binding"/>
    <property type="evidence" value="ECO:0007669"/>
    <property type="project" value="InterPro"/>
</dbReference>
<feature type="region of interest" description="Disordered" evidence="6">
    <location>
        <begin position="787"/>
        <end position="814"/>
    </location>
</feature>
<dbReference type="PANTHER" id="PTHR13710">
    <property type="entry name" value="DNA HELICASE RECQ FAMILY MEMBER"/>
    <property type="match status" value="1"/>
</dbReference>
<dbReference type="PANTHER" id="PTHR13710:SF154">
    <property type="entry name" value="RECQ HELICASE, PUTATIVE (AFU_ORTHOLOGUE AFUA_6G14720)-RELATED"/>
    <property type="match status" value="1"/>
</dbReference>
<protein>
    <recommendedName>
        <fullName evidence="5">DNA 3'-5' helicase</fullName>
        <ecNumber evidence="5">5.6.2.4</ecNumber>
    </recommendedName>
</protein>
<sequence>MPAVLSKPSLNDWTDEKIIKLVLEKFLKRPCWYQIEVAKAVYAGKDVLGCAPTGAGKTLSFWIALLMAIQDGHKDKLLFVVSPLNVLAKQNVAVLLEAGISAIAVSAENATPETFKAIEQGKYNVVVINPEILMTSTELRELWNKSSFTKRILAFVFDEGHCITQWGKFRKHYLAVGILRYLISDPIPFYVASATLPPAILTETRKLLHMSRDNTVEILCSNDRPDISLVVRELAHPANSFRDLSFLVPYNWKEGQPEPRKFLIFFDDTKEAEDAAKHLRRRLKKKYHKKIRWFHSTMSQEYRERTLERYRRGELFGLCCTDAFGMGMDVPNVNIVAQFKGTCEFSTLQQRFGRAARAPGKTGVGILFVEKKDTVEGRKGKSTGSKRKAPANANEGHRRQRQRKPDKGPQVKEEDSLMTDAVPTPLPSTSTSTLPFEEQGLLDAWLADRRQRYRRPEIAPDDPTNKKKGKAPGVIPGTAIDDFINLPSYVPCRRIVPNQYFANDMRITDGHIRCDPDHVDGCQRCRPPLKAPCCDKCSPELLTQLHVPYVKPPVQRRFRIPALFTRGPQHFKLRNAIHDWRYEKAVLLFGKGYVYQLGADLLMDDNVLWRIVDCWSHGKISTTADLIKQTDWPLESIEACGQSLIDVLSTHSSMVPDPSVHLSQEDQTTAATPLSTSQTVAAPVLEHSNELPPISPASEDVEPLSMADSSTTSLSVLHPDPSLSQKQPFRRCSGCGEAGHNIQRCLNPHLKPNYVKKSTKKGSKENVPVGASTTRHLSPLKVESQIFQSPSKPPLTVVQPSSSSQPVQQPLALSSGLPQPALPSCYDFLRQPYSNSQWLSSQPLYLWPLTSTSTFGNKPG</sequence>
<feature type="compositionally biased region" description="Polar residues" evidence="6">
    <location>
        <begin position="661"/>
        <end position="676"/>
    </location>
</feature>
<evidence type="ECO:0000256" key="2">
    <source>
        <dbReference type="ARBA" id="ARBA00022741"/>
    </source>
</evidence>
<dbReference type="GO" id="GO:0009378">
    <property type="term" value="F:four-way junction helicase activity"/>
    <property type="evidence" value="ECO:0007669"/>
    <property type="project" value="TreeGrafter"/>
</dbReference>
<dbReference type="PROSITE" id="PS51194">
    <property type="entry name" value="HELICASE_CTER"/>
    <property type="match status" value="1"/>
</dbReference>
<evidence type="ECO:0000313" key="9">
    <source>
        <dbReference type="EMBL" id="KAJ3555014.1"/>
    </source>
</evidence>
<feature type="domain" description="Helicase C-terminal" evidence="8">
    <location>
        <begin position="243"/>
        <end position="399"/>
    </location>
</feature>
<keyword evidence="2" id="KW-0547">Nucleotide-binding</keyword>
<feature type="region of interest" description="Disordered" evidence="6">
    <location>
        <begin position="689"/>
        <end position="727"/>
    </location>
</feature>
<dbReference type="Pfam" id="PF00270">
    <property type="entry name" value="DEAD"/>
    <property type="match status" value="1"/>
</dbReference>
<dbReference type="EC" id="5.6.2.4" evidence="5"/>
<proteinExistence type="inferred from homology"/>
<keyword evidence="10" id="KW-1185">Reference proteome</keyword>
<accession>A0AAD5VIN9</accession>
<organism evidence="9 10">
    <name type="scientific">Leucocoprinus birnbaumii</name>
    <dbReference type="NCBI Taxonomy" id="56174"/>
    <lineage>
        <taxon>Eukaryota</taxon>
        <taxon>Fungi</taxon>
        <taxon>Dikarya</taxon>
        <taxon>Basidiomycota</taxon>
        <taxon>Agaricomycotina</taxon>
        <taxon>Agaricomycetes</taxon>
        <taxon>Agaricomycetidae</taxon>
        <taxon>Agaricales</taxon>
        <taxon>Agaricineae</taxon>
        <taxon>Agaricaceae</taxon>
        <taxon>Leucocoprinus</taxon>
    </lineage>
</organism>
<evidence type="ECO:0000256" key="5">
    <source>
        <dbReference type="ARBA" id="ARBA00034808"/>
    </source>
</evidence>
<feature type="compositionally biased region" description="Basic and acidic residues" evidence="6">
    <location>
        <begin position="403"/>
        <end position="415"/>
    </location>
</feature>